<reference evidence="2" key="1">
    <citation type="submission" date="2021-01" db="EMBL/GenBank/DDBJ databases">
        <title>Tabrizicola alba sp. nov. a motile alkaliphilic bacterium isolated from a soda lake.</title>
        <authorList>
            <person name="Szuroczki S."/>
            <person name="Abbaszade G."/>
            <person name="Schumann P."/>
            <person name="Toth E."/>
        </authorList>
    </citation>
    <scope>NUCLEOTIDE SEQUENCE</scope>
    <source>
        <strain evidence="2">DMG-N-6</strain>
    </source>
</reference>
<dbReference type="PROSITE" id="PS51257">
    <property type="entry name" value="PROKAR_LIPOPROTEIN"/>
    <property type="match status" value="1"/>
</dbReference>
<evidence type="ECO:0000313" key="3">
    <source>
        <dbReference type="Proteomes" id="UP000648908"/>
    </source>
</evidence>
<feature type="signal peptide" evidence="1">
    <location>
        <begin position="1"/>
        <end position="19"/>
    </location>
</feature>
<protein>
    <recommendedName>
        <fullName evidence="4">Lipoprotein</fullName>
    </recommendedName>
</protein>
<evidence type="ECO:0008006" key="4">
    <source>
        <dbReference type="Google" id="ProtNLM"/>
    </source>
</evidence>
<keyword evidence="1" id="KW-0732">Signal</keyword>
<feature type="chain" id="PRO_5035457172" description="Lipoprotein" evidence="1">
    <location>
        <begin position="20"/>
        <end position="204"/>
    </location>
</feature>
<comment type="caution">
    <text evidence="2">The sequence shown here is derived from an EMBL/GenBank/DDBJ whole genome shotgun (WGS) entry which is preliminary data.</text>
</comment>
<dbReference type="EMBL" id="JAESVN010000001">
    <property type="protein sequence ID" value="MBL4916041.1"/>
    <property type="molecule type" value="Genomic_DNA"/>
</dbReference>
<accession>A0A8K0V865</accession>
<dbReference type="RefSeq" id="WP_202686693.1">
    <property type="nucleotide sequence ID" value="NZ_JAESVN010000001.1"/>
</dbReference>
<name>A0A8K0V865_9RHOB</name>
<organism evidence="2 3">
    <name type="scientific">Szabonella alba</name>
    <dbReference type="NCBI Taxonomy" id="2804194"/>
    <lineage>
        <taxon>Bacteria</taxon>
        <taxon>Pseudomonadati</taxon>
        <taxon>Pseudomonadota</taxon>
        <taxon>Alphaproteobacteria</taxon>
        <taxon>Rhodobacterales</taxon>
        <taxon>Paracoccaceae</taxon>
        <taxon>Szabonella</taxon>
    </lineage>
</organism>
<gene>
    <name evidence="2" type="ORF">JL811_02300</name>
</gene>
<evidence type="ECO:0000313" key="2">
    <source>
        <dbReference type="EMBL" id="MBL4916041.1"/>
    </source>
</evidence>
<dbReference type="Proteomes" id="UP000648908">
    <property type="component" value="Unassembled WGS sequence"/>
</dbReference>
<keyword evidence="3" id="KW-1185">Reference proteome</keyword>
<evidence type="ECO:0000256" key="1">
    <source>
        <dbReference type="SAM" id="SignalP"/>
    </source>
</evidence>
<sequence length="204" mass="22379">MRRVFLCLAALLILGACGAAEPKWAPDTDVAAARYVHPGPATITLYTVLTTRDGSGAHSALMINGSQRVMFDPAGTWHHPRLPERNDVHFGMTPLMVDFYIDYHARETYDVVEQVIEVSPEVAELALQRVMAYGAVPKAQCTVATSSVLRGLPGFEHLGSSWFPDRLMTDFGQIPGVRSKTYTDNDTNDNHGVLLVQAGDPRLE</sequence>
<dbReference type="AlphaFoldDB" id="A0A8K0V865"/>
<proteinExistence type="predicted"/>